<dbReference type="InterPro" id="IPR005814">
    <property type="entry name" value="Aminotrans_3"/>
</dbReference>
<dbReference type="PIRSF" id="PIRSF000521">
    <property type="entry name" value="Transaminase_4ab_Lys_Orn"/>
    <property type="match status" value="1"/>
</dbReference>
<accession>A0ABU9YRV9</accession>
<keyword evidence="3 4" id="KW-0663">Pyridoxal phosphate</keyword>
<sequence length="466" mass="50047">MTPINASAAGSPTGRLQQQDNVFIHPWEDLAALGGNHRTIIARGEGIHLIDTDGNRMIDGPGGMWCVNIGHGRREIADAIAGQAMTLGYFSPWAVSAEAPARLAARLAAAAPGDLDHVFFTTGGSTAVDSALRFAFFYNNLMGRPQKKQVIARIGGYHGSTHLAAGCSGKLSEKRHMDMPDGVHLLSCPKPLLRPAGMSVDAFCDARVAELEAKILELGADRVAAFIAEPVLASGGVIIPPDDYHRRCLDVCRRHDVLYISDEVVTAFGRLGHLFASEAVFGIRPDMITLAKGLTSGYVPMGALLISDRLLRDIAGAGGDARVFFSGFTYSGHPVAAAAALANLDVIERDGLLAHVRRVMPHFSARLRALADLPVVAEVRVIGLMAGVECTLDAAHPHEDRDYAFTLRVDRHCQRMGLLVRPVYNMCVMSPPLIITEAQIDRMVDILRAGIEQAMAEVAAERRASA</sequence>
<dbReference type="SUPFAM" id="SSF53383">
    <property type="entry name" value="PLP-dependent transferases"/>
    <property type="match status" value="1"/>
</dbReference>
<dbReference type="GO" id="GO:0008483">
    <property type="term" value="F:transaminase activity"/>
    <property type="evidence" value="ECO:0007669"/>
    <property type="project" value="UniProtKB-KW"/>
</dbReference>
<evidence type="ECO:0000256" key="3">
    <source>
        <dbReference type="ARBA" id="ARBA00022898"/>
    </source>
</evidence>
<comment type="similarity">
    <text evidence="2 4">Belongs to the class-III pyridoxal-phosphate-dependent aminotransferase family.</text>
</comment>
<dbReference type="PANTHER" id="PTHR43094">
    <property type="entry name" value="AMINOTRANSFERASE"/>
    <property type="match status" value="1"/>
</dbReference>
<evidence type="ECO:0000313" key="5">
    <source>
        <dbReference type="EMBL" id="MEN2991548.1"/>
    </source>
</evidence>
<evidence type="ECO:0000256" key="4">
    <source>
        <dbReference type="RuleBase" id="RU003560"/>
    </source>
</evidence>
<keyword evidence="6" id="KW-1185">Reference proteome</keyword>
<dbReference type="InterPro" id="IPR049704">
    <property type="entry name" value="Aminotrans_3_PPA_site"/>
</dbReference>
<evidence type="ECO:0000256" key="2">
    <source>
        <dbReference type="ARBA" id="ARBA00008954"/>
    </source>
</evidence>
<dbReference type="RefSeq" id="WP_345938536.1">
    <property type="nucleotide sequence ID" value="NZ_JBBKTW010000011.1"/>
</dbReference>
<dbReference type="Pfam" id="PF00202">
    <property type="entry name" value="Aminotran_3"/>
    <property type="match status" value="1"/>
</dbReference>
<dbReference type="NCBIfam" id="NF005447">
    <property type="entry name" value="PRK07036.1"/>
    <property type="match status" value="1"/>
</dbReference>
<evidence type="ECO:0000256" key="1">
    <source>
        <dbReference type="ARBA" id="ARBA00001933"/>
    </source>
</evidence>
<keyword evidence="5" id="KW-0808">Transferase</keyword>
<organism evidence="5 6">
    <name type="scientific">Tistrella arctica</name>
    <dbReference type="NCBI Taxonomy" id="3133430"/>
    <lineage>
        <taxon>Bacteria</taxon>
        <taxon>Pseudomonadati</taxon>
        <taxon>Pseudomonadota</taxon>
        <taxon>Alphaproteobacteria</taxon>
        <taxon>Geminicoccales</taxon>
        <taxon>Geminicoccaceae</taxon>
        <taxon>Tistrella</taxon>
    </lineage>
</organism>
<keyword evidence="5" id="KW-0032">Aminotransferase</keyword>
<dbReference type="Gene3D" id="3.90.1150.10">
    <property type="entry name" value="Aspartate Aminotransferase, domain 1"/>
    <property type="match status" value="1"/>
</dbReference>
<dbReference type="CDD" id="cd00610">
    <property type="entry name" value="OAT_like"/>
    <property type="match status" value="1"/>
</dbReference>
<dbReference type="InterPro" id="IPR015424">
    <property type="entry name" value="PyrdxlP-dep_Trfase"/>
</dbReference>
<name>A0ABU9YRV9_9PROT</name>
<comment type="caution">
    <text evidence="5">The sequence shown here is derived from an EMBL/GenBank/DDBJ whole genome shotgun (WGS) entry which is preliminary data.</text>
</comment>
<evidence type="ECO:0000313" key="6">
    <source>
        <dbReference type="Proteomes" id="UP001413721"/>
    </source>
</evidence>
<dbReference type="InterPro" id="IPR015422">
    <property type="entry name" value="PyrdxlP-dep_Trfase_small"/>
</dbReference>
<dbReference type="PANTHER" id="PTHR43094:SF1">
    <property type="entry name" value="AMINOTRANSFERASE CLASS-III"/>
    <property type="match status" value="1"/>
</dbReference>
<proteinExistence type="inferred from homology"/>
<dbReference type="Gene3D" id="3.40.640.10">
    <property type="entry name" value="Type I PLP-dependent aspartate aminotransferase-like (Major domain)"/>
    <property type="match status" value="1"/>
</dbReference>
<gene>
    <name evidence="5" type="ORF">WG926_24765</name>
</gene>
<reference evidence="5 6" key="1">
    <citation type="submission" date="2024-03" db="EMBL/GenBank/DDBJ databases">
        <title>High-quality draft genome sequencing of Tistrella sp. BH-R2-4.</title>
        <authorList>
            <person name="Dong C."/>
        </authorList>
    </citation>
    <scope>NUCLEOTIDE SEQUENCE [LARGE SCALE GENOMIC DNA]</scope>
    <source>
        <strain evidence="5 6">BH-R2-4</strain>
    </source>
</reference>
<dbReference type="PROSITE" id="PS00600">
    <property type="entry name" value="AA_TRANSFER_CLASS_3"/>
    <property type="match status" value="1"/>
</dbReference>
<dbReference type="InterPro" id="IPR015421">
    <property type="entry name" value="PyrdxlP-dep_Trfase_major"/>
</dbReference>
<protein>
    <submittedName>
        <fullName evidence="5">Aminotransferase</fullName>
    </submittedName>
</protein>
<dbReference type="EMBL" id="JBBKTW010000011">
    <property type="protein sequence ID" value="MEN2991548.1"/>
    <property type="molecule type" value="Genomic_DNA"/>
</dbReference>
<comment type="cofactor">
    <cofactor evidence="1">
        <name>pyridoxal 5'-phosphate</name>
        <dbReference type="ChEBI" id="CHEBI:597326"/>
    </cofactor>
</comment>
<dbReference type="Proteomes" id="UP001413721">
    <property type="component" value="Unassembled WGS sequence"/>
</dbReference>